<sequence length="299" mass="33658">MGIAPQISRKPAAGRFLSRLCLKLTGIVMALLIVLFVHIPGQIREYVYNIFCEAGRAHALLGTRHMHTLSGGRFVVRYEPADAGGARLVLKAAQRFYPQIARDFHFTTVDPILLVVYPSRESLNASFGWPASESAMGVYWAGVIRVLSPRAWIDARDPREVEEIFLSSGPVAHELTHLVVDYLTRGNVPRWLTEGIAQYEEYKLTGFRFAQIQDLTGFELYDFKVMDRKFDELPDQTLAYGQSLAAVEYLVEEYGAESLHKILTVLGQGRDINEALEQVTGRDVDGFASGFKLWMEKKV</sequence>
<feature type="domain" description="Peptidase MA-like" evidence="2">
    <location>
        <begin position="167"/>
        <end position="295"/>
    </location>
</feature>
<evidence type="ECO:0000313" key="3">
    <source>
        <dbReference type="EMBL" id="SHF07925.1"/>
    </source>
</evidence>
<evidence type="ECO:0000256" key="1">
    <source>
        <dbReference type="SAM" id="Phobius"/>
    </source>
</evidence>
<keyword evidence="4" id="KW-1185">Reference proteome</keyword>
<dbReference type="InterPro" id="IPR039568">
    <property type="entry name" value="Peptidase_MA-like_dom"/>
</dbReference>
<evidence type="ECO:0000259" key="2">
    <source>
        <dbReference type="Pfam" id="PF13485"/>
    </source>
</evidence>
<dbReference type="AlphaFoldDB" id="A0A1M4YQ31"/>
<dbReference type="OrthoDB" id="9787613at2"/>
<proteinExistence type="predicted"/>
<protein>
    <submittedName>
        <fullName evidence="3">Peptidase MA superfamily protein</fullName>
    </submittedName>
</protein>
<reference evidence="4" key="1">
    <citation type="submission" date="2016-11" db="EMBL/GenBank/DDBJ databases">
        <authorList>
            <person name="Varghese N."/>
            <person name="Submissions S."/>
        </authorList>
    </citation>
    <scope>NUCLEOTIDE SEQUENCE [LARGE SCALE GENOMIC DNA]</scope>
    <source>
        <strain evidence="4">DSM 11792</strain>
    </source>
</reference>
<keyword evidence="1" id="KW-0472">Membrane</keyword>
<dbReference type="EMBL" id="FQUW01000014">
    <property type="protein sequence ID" value="SHF07925.1"/>
    <property type="molecule type" value="Genomic_DNA"/>
</dbReference>
<gene>
    <name evidence="3" type="ORF">SAMN02745218_01412</name>
</gene>
<keyword evidence="1" id="KW-0812">Transmembrane</keyword>
<dbReference type="Pfam" id="PF13485">
    <property type="entry name" value="Peptidase_MA_2"/>
    <property type="match status" value="1"/>
</dbReference>
<feature type="transmembrane region" description="Helical" evidence="1">
    <location>
        <begin position="20"/>
        <end position="39"/>
    </location>
</feature>
<keyword evidence="1" id="KW-1133">Transmembrane helix</keyword>
<accession>A0A1M4YQ31</accession>
<dbReference type="Proteomes" id="UP000184196">
    <property type="component" value="Unassembled WGS sequence"/>
</dbReference>
<organism evidence="3 4">
    <name type="scientific">Desulfofundulus australicus DSM 11792</name>
    <dbReference type="NCBI Taxonomy" id="1121425"/>
    <lineage>
        <taxon>Bacteria</taxon>
        <taxon>Bacillati</taxon>
        <taxon>Bacillota</taxon>
        <taxon>Clostridia</taxon>
        <taxon>Eubacteriales</taxon>
        <taxon>Peptococcaceae</taxon>
        <taxon>Desulfofundulus</taxon>
    </lineage>
</organism>
<evidence type="ECO:0000313" key="4">
    <source>
        <dbReference type="Proteomes" id="UP000184196"/>
    </source>
</evidence>
<name>A0A1M4YQ31_9FIRM</name>